<organism evidence="2 3">
    <name type="scientific">Gossypium stocksii</name>
    <dbReference type="NCBI Taxonomy" id="47602"/>
    <lineage>
        <taxon>Eukaryota</taxon>
        <taxon>Viridiplantae</taxon>
        <taxon>Streptophyta</taxon>
        <taxon>Embryophyta</taxon>
        <taxon>Tracheophyta</taxon>
        <taxon>Spermatophyta</taxon>
        <taxon>Magnoliopsida</taxon>
        <taxon>eudicotyledons</taxon>
        <taxon>Gunneridae</taxon>
        <taxon>Pentapetalae</taxon>
        <taxon>rosids</taxon>
        <taxon>malvids</taxon>
        <taxon>Malvales</taxon>
        <taxon>Malvaceae</taxon>
        <taxon>Malvoideae</taxon>
        <taxon>Gossypium</taxon>
    </lineage>
</organism>
<dbReference type="Proteomes" id="UP000828251">
    <property type="component" value="Unassembled WGS sequence"/>
</dbReference>
<feature type="region of interest" description="Disordered" evidence="1">
    <location>
        <begin position="93"/>
        <end position="119"/>
    </location>
</feature>
<keyword evidence="3" id="KW-1185">Reference proteome</keyword>
<evidence type="ECO:0000313" key="3">
    <source>
        <dbReference type="Proteomes" id="UP000828251"/>
    </source>
</evidence>
<gene>
    <name evidence="2" type="ORF">J1N35_043429</name>
</gene>
<reference evidence="2 3" key="1">
    <citation type="journal article" date="2021" name="Plant Biotechnol. J.">
        <title>Multi-omics assisted identification of the key and species-specific regulatory components of drought-tolerant mechanisms in Gossypium stocksii.</title>
        <authorList>
            <person name="Yu D."/>
            <person name="Ke L."/>
            <person name="Zhang D."/>
            <person name="Wu Y."/>
            <person name="Sun Y."/>
            <person name="Mei J."/>
            <person name="Sun J."/>
            <person name="Sun Y."/>
        </authorList>
    </citation>
    <scope>NUCLEOTIDE SEQUENCE [LARGE SCALE GENOMIC DNA]</scope>
    <source>
        <strain evidence="3">cv. E1</strain>
        <tissue evidence="2">Leaf</tissue>
    </source>
</reference>
<proteinExistence type="predicted"/>
<dbReference type="EMBL" id="JAIQCV010000013">
    <property type="protein sequence ID" value="KAH1031255.1"/>
    <property type="molecule type" value="Genomic_DNA"/>
</dbReference>
<name>A0A9D3U784_9ROSI</name>
<accession>A0A9D3U784</accession>
<dbReference type="AlphaFoldDB" id="A0A9D3U784"/>
<protein>
    <submittedName>
        <fullName evidence="2">Uncharacterized protein</fullName>
    </submittedName>
</protein>
<evidence type="ECO:0000256" key="1">
    <source>
        <dbReference type="SAM" id="MobiDB-lite"/>
    </source>
</evidence>
<comment type="caution">
    <text evidence="2">The sequence shown here is derived from an EMBL/GenBank/DDBJ whole genome shotgun (WGS) entry which is preliminary data.</text>
</comment>
<evidence type="ECO:0000313" key="2">
    <source>
        <dbReference type="EMBL" id="KAH1031255.1"/>
    </source>
</evidence>
<dbReference type="OrthoDB" id="1001471at2759"/>
<sequence>MAPEVLDDEHKVDLQQLHKDWPKFMSAYIEMWENQLNAWSSSTPFLITLSGSSIYRQPSHEGLHEVLSGSSYFYQFPLPYGIQTPPPWVMQTPPHSLFYQGGSSSQHPKPDPLPEEPES</sequence>